<accession>A0A975FYM4</accession>
<organism evidence="5 6">
    <name type="scientific">Phenylobacterium montanum</name>
    <dbReference type="NCBI Taxonomy" id="2823693"/>
    <lineage>
        <taxon>Bacteria</taxon>
        <taxon>Pseudomonadati</taxon>
        <taxon>Pseudomonadota</taxon>
        <taxon>Alphaproteobacteria</taxon>
        <taxon>Caulobacterales</taxon>
        <taxon>Caulobacteraceae</taxon>
        <taxon>Phenylobacterium</taxon>
    </lineage>
</organism>
<evidence type="ECO:0000256" key="2">
    <source>
        <dbReference type="ARBA" id="ARBA00023004"/>
    </source>
</evidence>
<gene>
    <name evidence="5" type="ORF">KCG34_22765</name>
</gene>
<evidence type="ECO:0000256" key="1">
    <source>
        <dbReference type="ARBA" id="ARBA00022723"/>
    </source>
</evidence>
<dbReference type="KEGG" id="caul:KCG34_22765"/>
<dbReference type="EMBL" id="CP073078">
    <property type="protein sequence ID" value="QUD87830.1"/>
    <property type="molecule type" value="Genomic_DNA"/>
</dbReference>
<evidence type="ECO:0000256" key="3">
    <source>
        <dbReference type="PROSITE-ProRule" id="PRU00433"/>
    </source>
</evidence>
<protein>
    <recommendedName>
        <fullName evidence="4">Cytochrome c domain-containing protein</fullName>
    </recommendedName>
</protein>
<dbReference type="Proteomes" id="UP000676409">
    <property type="component" value="Chromosome"/>
</dbReference>
<keyword evidence="6" id="KW-1185">Reference proteome</keyword>
<name>A0A975FYM4_9CAUL</name>
<dbReference type="RefSeq" id="WP_211937881.1">
    <property type="nucleotide sequence ID" value="NZ_CP073078.1"/>
</dbReference>
<dbReference type="InterPro" id="IPR009056">
    <property type="entry name" value="Cyt_c-like_dom"/>
</dbReference>
<keyword evidence="3" id="KW-0349">Heme</keyword>
<dbReference type="AlphaFoldDB" id="A0A975FYM4"/>
<reference evidence="5" key="1">
    <citation type="submission" date="2021-04" db="EMBL/GenBank/DDBJ databases">
        <title>The complete genome sequence of Caulobacter sp. S6.</title>
        <authorList>
            <person name="Tang Y."/>
            <person name="Ouyang W."/>
            <person name="Liu Q."/>
            <person name="Huang B."/>
            <person name="Guo Z."/>
            <person name="Lei P."/>
        </authorList>
    </citation>
    <scope>NUCLEOTIDE SEQUENCE</scope>
    <source>
        <strain evidence="5">S6</strain>
    </source>
</reference>
<feature type="domain" description="Cytochrome c" evidence="4">
    <location>
        <begin position="28"/>
        <end position="152"/>
    </location>
</feature>
<evidence type="ECO:0000259" key="4">
    <source>
        <dbReference type="PROSITE" id="PS51007"/>
    </source>
</evidence>
<sequence length="277" mass="29040">MSADADPARVLGTVEAECLRPTTGDEAYLVEVGRAAFRTPLLLGGQAARAGIACDSCHQGGRRNPDFAFPGLSGAPGTADVTTALFSSHRDDGIDNPIPIPDLGGPKVRLRIPQDPASLQHFIHGQVTEEFNGAEPPPAVLQGLAAYVRALDPGACPADERRALLAGDYAADAARAVRAAMAALEHKDAITAALMLEAARSRLGLIYERYDQPEAGPARAFLKSADADLAAALERVRHGDGGASQALAAWLVRLGPRMKLVTAEEAGSLFAPARLRR</sequence>
<keyword evidence="1 3" id="KW-0479">Metal-binding</keyword>
<dbReference type="GO" id="GO:0046872">
    <property type="term" value="F:metal ion binding"/>
    <property type="evidence" value="ECO:0007669"/>
    <property type="project" value="UniProtKB-KW"/>
</dbReference>
<dbReference type="GO" id="GO:0009055">
    <property type="term" value="F:electron transfer activity"/>
    <property type="evidence" value="ECO:0007669"/>
    <property type="project" value="InterPro"/>
</dbReference>
<evidence type="ECO:0000313" key="5">
    <source>
        <dbReference type="EMBL" id="QUD87830.1"/>
    </source>
</evidence>
<proteinExistence type="predicted"/>
<evidence type="ECO:0000313" key="6">
    <source>
        <dbReference type="Proteomes" id="UP000676409"/>
    </source>
</evidence>
<dbReference type="GO" id="GO:0020037">
    <property type="term" value="F:heme binding"/>
    <property type="evidence" value="ECO:0007669"/>
    <property type="project" value="InterPro"/>
</dbReference>
<keyword evidence="2 3" id="KW-0408">Iron</keyword>
<dbReference type="PROSITE" id="PS51007">
    <property type="entry name" value="CYTC"/>
    <property type="match status" value="1"/>
</dbReference>